<dbReference type="Pfam" id="PF00501">
    <property type="entry name" value="AMP-binding"/>
    <property type="match status" value="1"/>
</dbReference>
<dbReference type="GO" id="GO:0016405">
    <property type="term" value="F:CoA-ligase activity"/>
    <property type="evidence" value="ECO:0007669"/>
    <property type="project" value="TreeGrafter"/>
</dbReference>
<feature type="domain" description="AMP-dependent synthetase/ligase" evidence="6">
    <location>
        <begin position="2"/>
        <end position="174"/>
    </location>
</feature>
<keyword evidence="5" id="KW-1133">Transmembrane helix</keyword>
<evidence type="ECO:0000313" key="8">
    <source>
        <dbReference type="EMBL" id="KAF2891644.1"/>
    </source>
</evidence>
<evidence type="ECO:0000256" key="4">
    <source>
        <dbReference type="ARBA" id="ARBA00023140"/>
    </source>
</evidence>
<dbReference type="InterPro" id="IPR045851">
    <property type="entry name" value="AMP-bd_C_sf"/>
</dbReference>
<evidence type="ECO:0000256" key="5">
    <source>
        <dbReference type="SAM" id="Phobius"/>
    </source>
</evidence>
<feature type="domain" description="AMP-binding enzyme C-terminal" evidence="7">
    <location>
        <begin position="223"/>
        <end position="301"/>
    </location>
</feature>
<sequence length="316" mass="35853">MTFISLYWISTVGLFLNCVFFKNCRVIYPKFDIDAFWDVIEKSRVKFILLTPSDVRKLCTRGRPEKVNIPHLVQIITTGGPVTKEQILEMRQMFPGVCIMSVYGITEAGGYCMSFKPNAYPDERRLLLEKPESCGKPKEGVSCKVVDSETGEILGPHQKGELRIKTDFQMSGYYNMDSSTCWDADGWLKTGEVSYYDEDNCFFIVDRLKDMLKFRSWYLAPAKIEGILLAHPAVDVAVVVGLPHPEDGEHPVAVVVLKAHAVETITGEDIQDYVEQRVEDHYKLRGGVRIVDYIPVTSSGKNRRAVVRDSLLRDEI</sequence>
<evidence type="ECO:0000259" key="7">
    <source>
        <dbReference type="Pfam" id="PF13193"/>
    </source>
</evidence>
<dbReference type="AlphaFoldDB" id="A0A8K0G9Y0"/>
<protein>
    <submittedName>
        <fullName evidence="8">Uncharacterized protein</fullName>
    </submittedName>
</protein>
<accession>A0A8K0G9Y0</accession>
<dbReference type="GO" id="GO:0005777">
    <property type="term" value="C:peroxisome"/>
    <property type="evidence" value="ECO:0007669"/>
    <property type="project" value="UniProtKB-SubCell"/>
</dbReference>
<gene>
    <name evidence="8" type="ORF">ILUMI_14529</name>
</gene>
<dbReference type="Proteomes" id="UP000801492">
    <property type="component" value="Unassembled WGS sequence"/>
</dbReference>
<organism evidence="8 9">
    <name type="scientific">Ignelater luminosus</name>
    <name type="common">Cucubano</name>
    <name type="synonym">Pyrophorus luminosus</name>
    <dbReference type="NCBI Taxonomy" id="2038154"/>
    <lineage>
        <taxon>Eukaryota</taxon>
        <taxon>Metazoa</taxon>
        <taxon>Ecdysozoa</taxon>
        <taxon>Arthropoda</taxon>
        <taxon>Hexapoda</taxon>
        <taxon>Insecta</taxon>
        <taxon>Pterygota</taxon>
        <taxon>Neoptera</taxon>
        <taxon>Endopterygota</taxon>
        <taxon>Coleoptera</taxon>
        <taxon>Polyphaga</taxon>
        <taxon>Elateriformia</taxon>
        <taxon>Elateroidea</taxon>
        <taxon>Elateridae</taxon>
        <taxon>Agrypninae</taxon>
        <taxon>Pyrophorini</taxon>
        <taxon>Ignelater</taxon>
    </lineage>
</organism>
<dbReference type="Gene3D" id="3.40.50.12780">
    <property type="entry name" value="N-terminal domain of ligase-like"/>
    <property type="match status" value="1"/>
</dbReference>
<comment type="similarity">
    <text evidence="2">Belongs to the ATP-dependent AMP-binding enzyme family.</text>
</comment>
<keyword evidence="5" id="KW-0812">Transmembrane</keyword>
<dbReference type="SUPFAM" id="SSF56801">
    <property type="entry name" value="Acetyl-CoA synthetase-like"/>
    <property type="match status" value="1"/>
</dbReference>
<evidence type="ECO:0000259" key="6">
    <source>
        <dbReference type="Pfam" id="PF00501"/>
    </source>
</evidence>
<feature type="transmembrane region" description="Helical" evidence="5">
    <location>
        <begin position="6"/>
        <end position="24"/>
    </location>
</feature>
<dbReference type="OrthoDB" id="10253869at2759"/>
<comment type="caution">
    <text evidence="8">The sequence shown here is derived from an EMBL/GenBank/DDBJ whole genome shotgun (WGS) entry which is preliminary data.</text>
</comment>
<keyword evidence="9" id="KW-1185">Reference proteome</keyword>
<dbReference type="PANTHER" id="PTHR24096">
    <property type="entry name" value="LONG-CHAIN-FATTY-ACID--COA LIGASE"/>
    <property type="match status" value="1"/>
</dbReference>
<keyword evidence="5" id="KW-0472">Membrane</keyword>
<dbReference type="InterPro" id="IPR000873">
    <property type="entry name" value="AMP-dep_synth/lig_dom"/>
</dbReference>
<name>A0A8K0G9Y0_IGNLU</name>
<keyword evidence="4" id="KW-0576">Peroxisome</keyword>
<evidence type="ECO:0000313" key="9">
    <source>
        <dbReference type="Proteomes" id="UP000801492"/>
    </source>
</evidence>
<evidence type="ECO:0000256" key="3">
    <source>
        <dbReference type="ARBA" id="ARBA00022598"/>
    </source>
</evidence>
<proteinExistence type="inferred from homology"/>
<reference evidence="8" key="1">
    <citation type="submission" date="2019-08" db="EMBL/GenBank/DDBJ databases">
        <title>The genome of the North American firefly Photinus pyralis.</title>
        <authorList>
            <consortium name="Photinus pyralis genome working group"/>
            <person name="Fallon T.R."/>
            <person name="Sander Lower S.E."/>
            <person name="Weng J.-K."/>
        </authorList>
    </citation>
    <scope>NUCLEOTIDE SEQUENCE</scope>
    <source>
        <strain evidence="8">TRF0915ILg1</strain>
        <tissue evidence="8">Whole body</tissue>
    </source>
</reference>
<evidence type="ECO:0000256" key="2">
    <source>
        <dbReference type="ARBA" id="ARBA00006432"/>
    </source>
</evidence>
<dbReference type="InterPro" id="IPR042099">
    <property type="entry name" value="ANL_N_sf"/>
</dbReference>
<dbReference type="Pfam" id="PF13193">
    <property type="entry name" value="AMP-binding_C"/>
    <property type="match status" value="1"/>
</dbReference>
<comment type="subcellular location">
    <subcellularLocation>
        <location evidence="1">Peroxisome</location>
    </subcellularLocation>
</comment>
<dbReference type="EMBL" id="VTPC01026200">
    <property type="protein sequence ID" value="KAF2891644.1"/>
    <property type="molecule type" value="Genomic_DNA"/>
</dbReference>
<keyword evidence="3" id="KW-0436">Ligase</keyword>
<dbReference type="Gene3D" id="3.30.300.30">
    <property type="match status" value="1"/>
</dbReference>
<dbReference type="PANTHER" id="PTHR24096:SF149">
    <property type="entry name" value="AMP-BINDING DOMAIN-CONTAINING PROTEIN-RELATED"/>
    <property type="match status" value="1"/>
</dbReference>
<dbReference type="InterPro" id="IPR025110">
    <property type="entry name" value="AMP-bd_C"/>
</dbReference>
<evidence type="ECO:0000256" key="1">
    <source>
        <dbReference type="ARBA" id="ARBA00004275"/>
    </source>
</evidence>